<evidence type="ECO:0000256" key="8">
    <source>
        <dbReference type="ARBA" id="ARBA00038436"/>
    </source>
</evidence>
<reference evidence="11 12" key="1">
    <citation type="submission" date="2020-05" db="EMBL/GenBank/DDBJ databases">
        <title>Draft genome sequence of Desulfovibrio psychrotolerans JS1T.</title>
        <authorList>
            <person name="Ueno A."/>
            <person name="Tamazawa S."/>
            <person name="Tamamura S."/>
            <person name="Murakami T."/>
            <person name="Kiyama T."/>
            <person name="Inomata H."/>
            <person name="Amano Y."/>
            <person name="Miyakawa K."/>
            <person name="Tamaki H."/>
            <person name="Naganuma T."/>
            <person name="Kaneko K."/>
        </authorList>
    </citation>
    <scope>NUCLEOTIDE SEQUENCE [LARGE SCALE GENOMIC DNA]</scope>
    <source>
        <strain evidence="11 12">JS1</strain>
    </source>
</reference>
<dbReference type="InterPro" id="IPR007387">
    <property type="entry name" value="TRAP_DctQ"/>
</dbReference>
<dbReference type="InterPro" id="IPR055348">
    <property type="entry name" value="DctQ"/>
</dbReference>
<keyword evidence="5 9" id="KW-0812">Transmembrane</keyword>
<keyword evidence="3" id="KW-1003">Cell membrane</keyword>
<protein>
    <submittedName>
        <fullName evidence="11">C4-dicarboxylate ABC transporter</fullName>
    </submittedName>
</protein>
<evidence type="ECO:0000256" key="5">
    <source>
        <dbReference type="ARBA" id="ARBA00022692"/>
    </source>
</evidence>
<comment type="similarity">
    <text evidence="8">Belongs to the TRAP transporter small permease family.</text>
</comment>
<dbReference type="RefSeq" id="WP_174410821.1">
    <property type="nucleotide sequence ID" value="NZ_BLVP01000035.1"/>
</dbReference>
<keyword evidence="7 9" id="KW-0472">Membrane</keyword>
<proteinExistence type="inferred from homology"/>
<evidence type="ECO:0000256" key="7">
    <source>
        <dbReference type="ARBA" id="ARBA00023136"/>
    </source>
</evidence>
<evidence type="ECO:0000256" key="1">
    <source>
        <dbReference type="ARBA" id="ARBA00004429"/>
    </source>
</evidence>
<evidence type="ECO:0000256" key="2">
    <source>
        <dbReference type="ARBA" id="ARBA00022448"/>
    </source>
</evidence>
<organism evidence="11 12">
    <name type="scientific">Desulfovibrio psychrotolerans</name>
    <dbReference type="NCBI Taxonomy" id="415242"/>
    <lineage>
        <taxon>Bacteria</taxon>
        <taxon>Pseudomonadati</taxon>
        <taxon>Thermodesulfobacteriota</taxon>
        <taxon>Desulfovibrionia</taxon>
        <taxon>Desulfovibrionales</taxon>
        <taxon>Desulfovibrionaceae</taxon>
        <taxon>Desulfovibrio</taxon>
    </lineage>
</organism>
<evidence type="ECO:0000259" key="10">
    <source>
        <dbReference type="Pfam" id="PF04290"/>
    </source>
</evidence>
<evidence type="ECO:0000256" key="6">
    <source>
        <dbReference type="ARBA" id="ARBA00022989"/>
    </source>
</evidence>
<gene>
    <name evidence="11" type="ORF">DSM19430T_28860</name>
</gene>
<dbReference type="GO" id="GO:0005886">
    <property type="term" value="C:plasma membrane"/>
    <property type="evidence" value="ECO:0007669"/>
    <property type="project" value="UniProtKB-SubCell"/>
</dbReference>
<feature type="transmembrane region" description="Helical" evidence="9">
    <location>
        <begin position="21"/>
        <end position="39"/>
    </location>
</feature>
<evidence type="ECO:0000256" key="9">
    <source>
        <dbReference type="SAM" id="Phobius"/>
    </source>
</evidence>
<name>A0A7J0BYF3_9BACT</name>
<keyword evidence="6 9" id="KW-1133">Transmembrane helix</keyword>
<evidence type="ECO:0000313" key="11">
    <source>
        <dbReference type="EMBL" id="GFM38202.1"/>
    </source>
</evidence>
<dbReference type="Proteomes" id="UP000503820">
    <property type="component" value="Unassembled WGS sequence"/>
</dbReference>
<evidence type="ECO:0000256" key="4">
    <source>
        <dbReference type="ARBA" id="ARBA00022519"/>
    </source>
</evidence>
<dbReference type="Pfam" id="PF04290">
    <property type="entry name" value="DctQ"/>
    <property type="match status" value="1"/>
</dbReference>
<accession>A0A7J0BYF3</accession>
<sequence length="170" mass="19470">MPNFIRIYVRYVDAINRLVGKVALYMVFLMMGILLYSAISRTLFNSPVIWAVEMAQFSMAAYYLLGGGFSLLLHAHVRMDVLYSRWSRRKQSKVDVFTSLFLIIYLIVLLYGGISSTAYSIEYNQTNYSAWAPPMAPIKCIMVFGIFMMLLQAFSELFKDIARAKGELIP</sequence>
<dbReference type="PANTHER" id="PTHR35011:SF4">
    <property type="entry name" value="SLL1102 PROTEIN"/>
    <property type="match status" value="1"/>
</dbReference>
<comment type="caution">
    <text evidence="11">The sequence shown here is derived from an EMBL/GenBank/DDBJ whole genome shotgun (WGS) entry which is preliminary data.</text>
</comment>
<keyword evidence="2" id="KW-0813">Transport</keyword>
<evidence type="ECO:0000313" key="12">
    <source>
        <dbReference type="Proteomes" id="UP000503820"/>
    </source>
</evidence>
<keyword evidence="12" id="KW-1185">Reference proteome</keyword>
<feature type="domain" description="Tripartite ATP-independent periplasmic transporters DctQ component" evidence="10">
    <location>
        <begin position="30"/>
        <end position="162"/>
    </location>
</feature>
<feature type="transmembrane region" description="Helical" evidence="9">
    <location>
        <begin position="96"/>
        <end position="114"/>
    </location>
</feature>
<dbReference type="AlphaFoldDB" id="A0A7J0BYF3"/>
<feature type="transmembrane region" description="Helical" evidence="9">
    <location>
        <begin position="59"/>
        <end position="75"/>
    </location>
</feature>
<comment type="subcellular location">
    <subcellularLocation>
        <location evidence="1">Cell inner membrane</location>
        <topology evidence="1">Multi-pass membrane protein</topology>
    </subcellularLocation>
</comment>
<dbReference type="EMBL" id="BLVP01000035">
    <property type="protein sequence ID" value="GFM38202.1"/>
    <property type="molecule type" value="Genomic_DNA"/>
</dbReference>
<keyword evidence="4" id="KW-0997">Cell inner membrane</keyword>
<evidence type="ECO:0000256" key="3">
    <source>
        <dbReference type="ARBA" id="ARBA00022475"/>
    </source>
</evidence>
<feature type="transmembrane region" description="Helical" evidence="9">
    <location>
        <begin position="134"/>
        <end position="154"/>
    </location>
</feature>
<dbReference type="PANTHER" id="PTHR35011">
    <property type="entry name" value="2,3-DIKETO-L-GULONATE TRAP TRANSPORTER SMALL PERMEASE PROTEIN YIAM"/>
    <property type="match status" value="1"/>
</dbReference>